<evidence type="ECO:0000259" key="12">
    <source>
        <dbReference type="PROSITE" id="PS51194"/>
    </source>
</evidence>
<evidence type="ECO:0000259" key="11">
    <source>
        <dbReference type="PROSITE" id="PS51192"/>
    </source>
</evidence>
<dbReference type="GO" id="GO:0005524">
    <property type="term" value="F:ATP binding"/>
    <property type="evidence" value="ECO:0007669"/>
    <property type="project" value="UniProtKB-KW"/>
</dbReference>
<dbReference type="AlphaFoldDB" id="A0AAJ7L589"/>
<feature type="domain" description="Helicase ATP-binding" evidence="11">
    <location>
        <begin position="37"/>
        <end position="209"/>
    </location>
</feature>
<organism evidence="13 14">
    <name type="scientific">Galendromus occidentalis</name>
    <name type="common">western predatory mite</name>
    <dbReference type="NCBI Taxonomy" id="34638"/>
    <lineage>
        <taxon>Eukaryota</taxon>
        <taxon>Metazoa</taxon>
        <taxon>Ecdysozoa</taxon>
        <taxon>Arthropoda</taxon>
        <taxon>Chelicerata</taxon>
        <taxon>Arachnida</taxon>
        <taxon>Acari</taxon>
        <taxon>Parasitiformes</taxon>
        <taxon>Mesostigmata</taxon>
        <taxon>Gamasina</taxon>
        <taxon>Phytoseioidea</taxon>
        <taxon>Phytoseiidae</taxon>
        <taxon>Typhlodrominae</taxon>
        <taxon>Galendromus</taxon>
    </lineage>
</organism>
<dbReference type="GO" id="GO:0006310">
    <property type="term" value="P:DNA recombination"/>
    <property type="evidence" value="ECO:0007669"/>
    <property type="project" value="InterPro"/>
</dbReference>
<comment type="similarity">
    <text evidence="1">Belongs to the helicase family. RecQ subfamily.</text>
</comment>
<evidence type="ECO:0000256" key="3">
    <source>
        <dbReference type="ARBA" id="ARBA00022801"/>
    </source>
</evidence>
<dbReference type="SUPFAM" id="SSF52540">
    <property type="entry name" value="P-loop containing nucleoside triphosphate hydrolases"/>
    <property type="match status" value="1"/>
</dbReference>
<dbReference type="GO" id="GO:0006281">
    <property type="term" value="P:DNA repair"/>
    <property type="evidence" value="ECO:0007669"/>
    <property type="project" value="TreeGrafter"/>
</dbReference>
<keyword evidence="3" id="KW-0378">Hydrolase</keyword>
<dbReference type="GO" id="GO:0009378">
    <property type="term" value="F:four-way junction helicase activity"/>
    <property type="evidence" value="ECO:0007669"/>
    <property type="project" value="TreeGrafter"/>
</dbReference>
<dbReference type="Gene3D" id="3.40.50.300">
    <property type="entry name" value="P-loop containing nucleotide triphosphate hydrolases"/>
    <property type="match status" value="2"/>
</dbReference>
<evidence type="ECO:0000256" key="5">
    <source>
        <dbReference type="ARBA" id="ARBA00022840"/>
    </source>
</evidence>
<dbReference type="PANTHER" id="PTHR13710">
    <property type="entry name" value="DNA HELICASE RECQ FAMILY MEMBER"/>
    <property type="match status" value="1"/>
</dbReference>
<sequence length="452" mass="51650">MCASTFETNPASIPLDEFLRSRFRDLGSFRGLQKESIEALLSGKNVMTIMPTGEGKSLIYTFIHLYTRSNVLVLSPLRSLCCDQAENSRVRYGCKSAFLGPDNGGPESNREVLDRCRDGDSHLLFVSPEFFVAHYDTFLEINRASGFSLLVVDEAHVVFDWQYFRNCYSELFSYIGDRFSNCPTLFLTASLTIRESGMVQSLLRSALPFVVFRSSCIRRNIYIHVRNARNPEADLIDCIDCEEPTLVYFRYIKDIEKISSELGILRIPHVVYYSTLPTALKVENLLAFLRDEIRIMLTTSAIGMGFDKRNVRHVVHYGYPSSIRHFYQEIGRAGRDGKKSRSTVFLSTLTAQRQRFVTNMLMKPAQACFETTQYALVKHIFNRANCVWQSIISVFDGRESFVDSSGNWDLDPCCSICTLYRKLRNTSVPFDSCHRELIGFCGMCRTVTVRSH</sequence>
<dbReference type="Proteomes" id="UP000694867">
    <property type="component" value="Unplaced"/>
</dbReference>
<keyword evidence="4" id="KW-0347">Helicase</keyword>
<accession>A0AAJ7L589</accession>
<keyword evidence="6" id="KW-0238">DNA-binding</keyword>
<dbReference type="SMART" id="SM00487">
    <property type="entry name" value="DEXDc"/>
    <property type="match status" value="1"/>
</dbReference>
<dbReference type="InterPro" id="IPR027417">
    <property type="entry name" value="P-loop_NTPase"/>
</dbReference>
<dbReference type="GO" id="GO:0016787">
    <property type="term" value="F:hydrolase activity"/>
    <property type="evidence" value="ECO:0007669"/>
    <property type="project" value="UniProtKB-KW"/>
</dbReference>
<keyword evidence="13" id="KW-1185">Reference proteome</keyword>
<dbReference type="Pfam" id="PF00270">
    <property type="entry name" value="DEAD"/>
    <property type="match status" value="1"/>
</dbReference>
<dbReference type="PROSITE" id="PS51194">
    <property type="entry name" value="HELICASE_CTER"/>
    <property type="match status" value="1"/>
</dbReference>
<feature type="domain" description="Helicase C-terminal" evidence="12">
    <location>
        <begin position="234"/>
        <end position="380"/>
    </location>
</feature>
<dbReference type="InterPro" id="IPR001650">
    <property type="entry name" value="Helicase_C-like"/>
</dbReference>
<dbReference type="GO" id="GO:0005694">
    <property type="term" value="C:chromosome"/>
    <property type="evidence" value="ECO:0007669"/>
    <property type="project" value="TreeGrafter"/>
</dbReference>
<evidence type="ECO:0000256" key="2">
    <source>
        <dbReference type="ARBA" id="ARBA00022741"/>
    </source>
</evidence>
<evidence type="ECO:0000256" key="6">
    <source>
        <dbReference type="ARBA" id="ARBA00023125"/>
    </source>
</evidence>
<dbReference type="RefSeq" id="XP_018494210.1">
    <property type="nucleotide sequence ID" value="XM_018638694.1"/>
</dbReference>
<dbReference type="GO" id="GO:0005737">
    <property type="term" value="C:cytoplasm"/>
    <property type="evidence" value="ECO:0007669"/>
    <property type="project" value="TreeGrafter"/>
</dbReference>
<dbReference type="GO" id="GO:0043138">
    <property type="term" value="F:3'-5' DNA helicase activity"/>
    <property type="evidence" value="ECO:0007669"/>
    <property type="project" value="UniProtKB-EC"/>
</dbReference>
<evidence type="ECO:0000256" key="10">
    <source>
        <dbReference type="ARBA" id="ARBA00044566"/>
    </source>
</evidence>
<proteinExistence type="inferred from homology"/>
<name>A0AAJ7L589_9ACAR</name>
<evidence type="ECO:0000313" key="14">
    <source>
        <dbReference type="RefSeq" id="XP_018494210.1"/>
    </source>
</evidence>
<dbReference type="NCBIfam" id="TIGR00614">
    <property type="entry name" value="recQ_fam"/>
    <property type="match status" value="1"/>
</dbReference>
<dbReference type="KEGG" id="goe:108863943"/>
<reference evidence="14" key="1">
    <citation type="submission" date="2025-08" db="UniProtKB">
        <authorList>
            <consortium name="RefSeq"/>
        </authorList>
    </citation>
    <scope>IDENTIFICATION</scope>
</reference>
<gene>
    <name evidence="14" type="primary">LOC108863943</name>
</gene>
<evidence type="ECO:0000313" key="13">
    <source>
        <dbReference type="Proteomes" id="UP000694867"/>
    </source>
</evidence>
<keyword evidence="2" id="KW-0547">Nucleotide-binding</keyword>
<dbReference type="PANTHER" id="PTHR13710:SF105">
    <property type="entry name" value="ATP-DEPENDENT DNA HELICASE Q1"/>
    <property type="match status" value="1"/>
</dbReference>
<dbReference type="GeneID" id="108863943"/>
<keyword evidence="7" id="KW-0413">Isomerase</keyword>
<dbReference type="InterPro" id="IPR014001">
    <property type="entry name" value="Helicase_ATP-bd"/>
</dbReference>
<keyword evidence="5" id="KW-0067">ATP-binding</keyword>
<comment type="catalytic activity">
    <reaction evidence="8">
        <text>Couples ATP hydrolysis with the unwinding of duplex DNA by translocating in the 3'-5' direction.</text>
        <dbReference type="EC" id="5.6.2.4"/>
    </reaction>
</comment>
<dbReference type="SMART" id="SM00490">
    <property type="entry name" value="HELICc"/>
    <property type="match status" value="1"/>
</dbReference>
<evidence type="ECO:0000256" key="7">
    <source>
        <dbReference type="ARBA" id="ARBA00023235"/>
    </source>
</evidence>
<dbReference type="InterPro" id="IPR004589">
    <property type="entry name" value="DNA_helicase_ATP-dep_RecQ"/>
</dbReference>
<evidence type="ECO:0000256" key="1">
    <source>
        <dbReference type="ARBA" id="ARBA00005446"/>
    </source>
</evidence>
<dbReference type="GO" id="GO:0003677">
    <property type="term" value="F:DNA binding"/>
    <property type="evidence" value="ECO:0007669"/>
    <property type="project" value="UniProtKB-KW"/>
</dbReference>
<dbReference type="InterPro" id="IPR011545">
    <property type="entry name" value="DEAD/DEAH_box_helicase_dom"/>
</dbReference>
<dbReference type="Pfam" id="PF00271">
    <property type="entry name" value="Helicase_C"/>
    <property type="match status" value="1"/>
</dbReference>
<protein>
    <recommendedName>
        <fullName evidence="9">DNA 3'-5' helicase</fullName>
        <ecNumber evidence="9">5.6.2.4</ecNumber>
    </recommendedName>
    <alternativeName>
        <fullName evidence="10">DNA 3'-5' helicase Q1</fullName>
    </alternativeName>
</protein>
<evidence type="ECO:0000256" key="9">
    <source>
        <dbReference type="ARBA" id="ARBA00034808"/>
    </source>
</evidence>
<dbReference type="EC" id="5.6.2.4" evidence="9"/>
<dbReference type="PROSITE" id="PS51192">
    <property type="entry name" value="HELICASE_ATP_BIND_1"/>
    <property type="match status" value="1"/>
</dbReference>
<evidence type="ECO:0000256" key="4">
    <source>
        <dbReference type="ARBA" id="ARBA00022806"/>
    </source>
</evidence>
<evidence type="ECO:0000256" key="8">
    <source>
        <dbReference type="ARBA" id="ARBA00034617"/>
    </source>
</evidence>